<gene>
    <name evidence="2" type="ORF">Taro_051069</name>
</gene>
<keyword evidence="3" id="KW-1185">Reference proteome</keyword>
<feature type="region of interest" description="Disordered" evidence="1">
    <location>
        <begin position="37"/>
        <end position="76"/>
    </location>
</feature>
<reference evidence="2" key="1">
    <citation type="submission" date="2017-07" db="EMBL/GenBank/DDBJ databases">
        <title>Taro Niue Genome Assembly and Annotation.</title>
        <authorList>
            <person name="Atibalentja N."/>
            <person name="Keating K."/>
            <person name="Fields C.J."/>
        </authorList>
    </citation>
    <scope>NUCLEOTIDE SEQUENCE</scope>
    <source>
        <strain evidence="2">Niue_2</strain>
        <tissue evidence="2">Leaf</tissue>
    </source>
</reference>
<dbReference type="Proteomes" id="UP000652761">
    <property type="component" value="Unassembled WGS sequence"/>
</dbReference>
<comment type="caution">
    <text evidence="2">The sequence shown here is derived from an EMBL/GenBank/DDBJ whole genome shotgun (WGS) entry which is preliminary data.</text>
</comment>
<accession>A0A843XFN5</accession>
<proteinExistence type="predicted"/>
<dbReference type="EMBL" id="NMUH01007954">
    <property type="protein sequence ID" value="MQM18083.1"/>
    <property type="molecule type" value="Genomic_DNA"/>
</dbReference>
<protein>
    <submittedName>
        <fullName evidence="2">Uncharacterized protein</fullName>
    </submittedName>
</protein>
<organism evidence="2 3">
    <name type="scientific">Colocasia esculenta</name>
    <name type="common">Wild taro</name>
    <name type="synonym">Arum esculentum</name>
    <dbReference type="NCBI Taxonomy" id="4460"/>
    <lineage>
        <taxon>Eukaryota</taxon>
        <taxon>Viridiplantae</taxon>
        <taxon>Streptophyta</taxon>
        <taxon>Embryophyta</taxon>
        <taxon>Tracheophyta</taxon>
        <taxon>Spermatophyta</taxon>
        <taxon>Magnoliopsida</taxon>
        <taxon>Liliopsida</taxon>
        <taxon>Araceae</taxon>
        <taxon>Aroideae</taxon>
        <taxon>Colocasieae</taxon>
        <taxon>Colocasia</taxon>
    </lineage>
</organism>
<evidence type="ECO:0000313" key="2">
    <source>
        <dbReference type="EMBL" id="MQM18083.1"/>
    </source>
</evidence>
<feature type="compositionally biased region" description="Polar residues" evidence="1">
    <location>
        <begin position="67"/>
        <end position="76"/>
    </location>
</feature>
<evidence type="ECO:0000313" key="3">
    <source>
        <dbReference type="Proteomes" id="UP000652761"/>
    </source>
</evidence>
<evidence type="ECO:0000256" key="1">
    <source>
        <dbReference type="SAM" id="MobiDB-lite"/>
    </source>
</evidence>
<dbReference type="AlphaFoldDB" id="A0A843XFN5"/>
<name>A0A843XFN5_COLES</name>
<sequence>MLKELRNRICALAAQSYPDVSPHAVAMLLASAPPAPSTAYTSTAVRSSPSTFADSARPRASTRRCRSPNTHNISTG</sequence>